<evidence type="ECO:0000313" key="2">
    <source>
        <dbReference type="Proteomes" id="UP001230649"/>
    </source>
</evidence>
<sequence length="429" mass="45659">MATASTLILATPTPTPSVIVTSSRWSFTQGFLVGQATFLVLCGLFIKYVVFEDAERSRQRTAERAKKAVLSTTNVPPPSSSKLLEKTGYEMATHASESADWINVLFAQVLQGYRDDLLGSGGEEGARKQVETWLNPKGTTSSWLDPITVTSLSLGNSYPLLSNARIRPADGQGGLRAEVDVDYTDSLHLSLATSLVINFPQPRFAILPVALGVELVAFGGTVTMQLHGSSTSPRSEEDVKREVHLSLLPDFQLNLKATSLLGSRAKLQDIPKLEQLVIARLRQAIQDRLVWPRFVAASLPRLVARGKEPAVEVPGAVVSTANVDGAPSIPPTTRETERTLAEGVRDAALASVANAVGGQFRSMVPPGAETPSFPGGFGTQRVMGESRDPSAAGGRLPGQPFTGSGYTSAYGGIGQEAVRARRVGALNAR</sequence>
<proteinExistence type="predicted"/>
<reference evidence="1" key="1">
    <citation type="submission" date="2023-04" db="EMBL/GenBank/DDBJ databases">
        <title>Draft Genome sequencing of Naganishia species isolated from polar environments using Oxford Nanopore Technology.</title>
        <authorList>
            <person name="Leo P."/>
            <person name="Venkateswaran K."/>
        </authorList>
    </citation>
    <scope>NUCLEOTIDE SEQUENCE</scope>
    <source>
        <strain evidence="1">MNA-CCFEE 5262</strain>
    </source>
</reference>
<protein>
    <submittedName>
        <fullName evidence="1">ERMES complex subunit mmm1</fullName>
    </submittedName>
</protein>
<name>A0ACC2WWF3_9TREE</name>
<evidence type="ECO:0000313" key="1">
    <source>
        <dbReference type="EMBL" id="KAJ9116095.1"/>
    </source>
</evidence>
<gene>
    <name evidence="1" type="primary">MMM1</name>
    <name evidence="1" type="ORF">QFC20_000768</name>
</gene>
<dbReference type="Proteomes" id="UP001230649">
    <property type="component" value="Unassembled WGS sequence"/>
</dbReference>
<keyword evidence="2" id="KW-1185">Reference proteome</keyword>
<dbReference type="EMBL" id="JASBWS010000004">
    <property type="protein sequence ID" value="KAJ9116095.1"/>
    <property type="molecule type" value="Genomic_DNA"/>
</dbReference>
<comment type="caution">
    <text evidence="1">The sequence shown here is derived from an EMBL/GenBank/DDBJ whole genome shotgun (WGS) entry which is preliminary data.</text>
</comment>
<accession>A0ACC2WWF3</accession>
<organism evidence="1 2">
    <name type="scientific">Naganishia adeliensis</name>
    <dbReference type="NCBI Taxonomy" id="92952"/>
    <lineage>
        <taxon>Eukaryota</taxon>
        <taxon>Fungi</taxon>
        <taxon>Dikarya</taxon>
        <taxon>Basidiomycota</taxon>
        <taxon>Agaricomycotina</taxon>
        <taxon>Tremellomycetes</taxon>
        <taxon>Filobasidiales</taxon>
        <taxon>Filobasidiaceae</taxon>
        <taxon>Naganishia</taxon>
    </lineage>
</organism>